<dbReference type="Proteomes" id="UP000007350">
    <property type="component" value="Unassembled WGS sequence"/>
</dbReference>
<evidence type="ECO:0000313" key="3">
    <source>
        <dbReference type="Proteomes" id="UP000007350"/>
    </source>
</evidence>
<proteinExistence type="predicted"/>
<keyword evidence="1" id="KW-0472">Membrane</keyword>
<keyword evidence="1" id="KW-0812">Transmembrane</keyword>
<comment type="caution">
    <text evidence="2">The sequence shown here is derived from an EMBL/GenBank/DDBJ whole genome shotgun (WGS) entry which is preliminary data.</text>
</comment>
<dbReference type="EMBL" id="AHKC01000903">
    <property type="protein sequence ID" value="EKF39543.1"/>
    <property type="molecule type" value="Genomic_DNA"/>
</dbReference>
<gene>
    <name evidence="2" type="ORF">MOQ_000227</name>
</gene>
<feature type="transmembrane region" description="Helical" evidence="1">
    <location>
        <begin position="9"/>
        <end position="27"/>
    </location>
</feature>
<name>K2MWE2_TRYCR</name>
<reference evidence="2 3" key="1">
    <citation type="journal article" date="2012" name="BMC Genomics">
        <title>Comparative genomic analysis of human infective Trypanosoma cruzi lineages with the bat-restricted subspecies T. cruzi marinkellei.</title>
        <authorList>
            <person name="Franzen O."/>
            <person name="Talavera-Lopez C."/>
            <person name="Ochaya S."/>
            <person name="Butler C.E."/>
            <person name="Messenger L.A."/>
            <person name="Lewis M.D."/>
            <person name="Llewellyn M.S."/>
            <person name="Marinkelle C.J."/>
            <person name="Tyler K.M."/>
            <person name="Miles M.A."/>
            <person name="Andersson B."/>
        </authorList>
    </citation>
    <scope>NUCLEOTIDE SEQUENCE [LARGE SCALE GENOMIC DNA]</scope>
    <source>
        <strain evidence="2 3">B7</strain>
    </source>
</reference>
<dbReference type="AlphaFoldDB" id="K2MWE2"/>
<accession>K2MWE2</accession>
<protein>
    <submittedName>
        <fullName evidence="2">Expression site-associated gene (ESAG-like) protein</fullName>
    </submittedName>
</protein>
<dbReference type="PANTHER" id="PTHR36587">
    <property type="entry name" value="EXPRESSION SITE-ASSOCIATED GENE 3 (ESAG3)-LIKE PROTEIN"/>
    <property type="match status" value="1"/>
</dbReference>
<keyword evidence="3" id="KW-1185">Reference proteome</keyword>
<organism evidence="2 3">
    <name type="scientific">Trypanosoma cruzi marinkellei</name>
    <dbReference type="NCBI Taxonomy" id="85056"/>
    <lineage>
        <taxon>Eukaryota</taxon>
        <taxon>Discoba</taxon>
        <taxon>Euglenozoa</taxon>
        <taxon>Kinetoplastea</taxon>
        <taxon>Metakinetoplastina</taxon>
        <taxon>Trypanosomatida</taxon>
        <taxon>Trypanosomatidae</taxon>
        <taxon>Trypanosoma</taxon>
        <taxon>Schizotrypanum</taxon>
    </lineage>
</organism>
<dbReference type="OrthoDB" id="259315at2759"/>
<dbReference type="CDD" id="cd22997">
    <property type="entry name" value="GT_LH"/>
    <property type="match status" value="1"/>
</dbReference>
<keyword evidence="1" id="KW-1133">Transmembrane helix</keyword>
<evidence type="ECO:0000313" key="2">
    <source>
        <dbReference type="EMBL" id="EKF39543.1"/>
    </source>
</evidence>
<evidence type="ECO:0000256" key="1">
    <source>
        <dbReference type="SAM" id="Phobius"/>
    </source>
</evidence>
<sequence length="342" mass="38936">MSRQGGRRAIWLVCLVWFSWAIFWMWLGGQKEWEVVKNKVVSPPPTPRVVFVVVQTKPSHGWCQMMASAMLSNVTVVSVGYRQAYQHVIRAQWVWQYLESEGLHDDDVVVSFDGADTVFIGALPIQRAVRHFIDTSAPSFGAFDPEAVRRGEATPPLLFAAEGNCYHLQMTNSHNWEASKGKCVSVYKRFEQVMESDGKRVAAGRKKNRMHFLNAGGYVTRVWALKRALAAYRALLRSGNFWCDQSIWGMLYLGQRLPRIHASSETRLPSGLMGLDSDNNFFFCFNGMEVGRDIQLASPLSISKLAARDKPPFPSFLKLWIVLVRRLPLYTLMAWERTERGL</sequence>
<dbReference type="PANTHER" id="PTHR36587:SF2">
    <property type="entry name" value="EXPRESSION SITE-ASSOCIATED GENE 3 (ESAG3)-LIKE PROTEIN"/>
    <property type="match status" value="1"/>
</dbReference>